<dbReference type="AlphaFoldDB" id="A0AA94HMJ3"/>
<dbReference type="EMBL" id="FOZN01000002">
    <property type="protein sequence ID" value="SFS11251.1"/>
    <property type="molecule type" value="Genomic_DNA"/>
</dbReference>
<evidence type="ECO:0000256" key="1">
    <source>
        <dbReference type="SAM" id="MobiDB-lite"/>
    </source>
</evidence>
<name>A0AA94HMJ3_9MICO</name>
<comment type="caution">
    <text evidence="2">The sequence shown here is derived from an EMBL/GenBank/DDBJ whole genome shotgun (WGS) entry which is preliminary data.</text>
</comment>
<reference evidence="2 3" key="1">
    <citation type="submission" date="2016-10" db="EMBL/GenBank/DDBJ databases">
        <authorList>
            <person name="Varghese N."/>
            <person name="Submissions S."/>
        </authorList>
    </citation>
    <scope>NUCLEOTIDE SEQUENCE [LARGE SCALE GENOMIC DNA]</scope>
    <source>
        <strain evidence="2 3">IAM 15147</strain>
    </source>
</reference>
<feature type="region of interest" description="Disordered" evidence="1">
    <location>
        <begin position="141"/>
        <end position="169"/>
    </location>
</feature>
<keyword evidence="3" id="KW-1185">Reference proteome</keyword>
<evidence type="ECO:0000313" key="3">
    <source>
        <dbReference type="Proteomes" id="UP000198506"/>
    </source>
</evidence>
<feature type="compositionally biased region" description="Low complexity" evidence="1">
    <location>
        <begin position="156"/>
        <end position="169"/>
    </location>
</feature>
<proteinExistence type="predicted"/>
<protein>
    <submittedName>
        <fullName evidence="2">Uncharacterized protein</fullName>
    </submittedName>
</protein>
<sequence>MPELANGQYVSQADAVRQWWPAAREVLVETARDYGAWITHDGLSERIQASTGITTRHPAEEWIDRVLGRVGADAQQRGEPQLTSLCVTAERRIGSDYPGVPAGTDERTRERVAAEDRLACYRHFGATIPADGGSPVVLAPLPERAQRQPRRTATGSTAHSRPSTASAAPTPALKETTCLNCFMVVPVAATCRDCGEPLPG</sequence>
<organism evidence="2 3">
    <name type="scientific">Agrococcus baldri</name>
    <dbReference type="NCBI Taxonomy" id="153730"/>
    <lineage>
        <taxon>Bacteria</taxon>
        <taxon>Bacillati</taxon>
        <taxon>Actinomycetota</taxon>
        <taxon>Actinomycetes</taxon>
        <taxon>Micrococcales</taxon>
        <taxon>Microbacteriaceae</taxon>
        <taxon>Agrococcus</taxon>
    </lineage>
</organism>
<evidence type="ECO:0000313" key="2">
    <source>
        <dbReference type="EMBL" id="SFS11251.1"/>
    </source>
</evidence>
<gene>
    <name evidence="2" type="ORF">SAMN04487783_1543</name>
</gene>
<dbReference type="RefSeq" id="WP_092917428.1">
    <property type="nucleotide sequence ID" value="NZ_FOZN01000002.1"/>
</dbReference>
<accession>A0AA94HMJ3</accession>
<dbReference type="Proteomes" id="UP000198506">
    <property type="component" value="Unassembled WGS sequence"/>
</dbReference>